<dbReference type="GO" id="GO:0005509">
    <property type="term" value="F:calcium ion binding"/>
    <property type="evidence" value="ECO:0007669"/>
    <property type="project" value="TreeGrafter"/>
</dbReference>
<dbReference type="GO" id="GO:0035091">
    <property type="term" value="F:phosphatidylinositol binding"/>
    <property type="evidence" value="ECO:0007669"/>
    <property type="project" value="TreeGrafter"/>
</dbReference>
<dbReference type="InterPro" id="IPR000008">
    <property type="entry name" value="C2_dom"/>
</dbReference>
<dbReference type="PROSITE" id="PS50004">
    <property type="entry name" value="C2"/>
    <property type="match status" value="1"/>
</dbReference>
<dbReference type="Pfam" id="PF00168">
    <property type="entry name" value="C2"/>
    <property type="match status" value="1"/>
</dbReference>
<organism evidence="2 3">
    <name type="scientific">Caligus rogercresseyi</name>
    <name type="common">Sea louse</name>
    <dbReference type="NCBI Taxonomy" id="217165"/>
    <lineage>
        <taxon>Eukaryota</taxon>
        <taxon>Metazoa</taxon>
        <taxon>Ecdysozoa</taxon>
        <taxon>Arthropoda</taxon>
        <taxon>Crustacea</taxon>
        <taxon>Multicrustacea</taxon>
        <taxon>Hexanauplia</taxon>
        <taxon>Copepoda</taxon>
        <taxon>Siphonostomatoida</taxon>
        <taxon>Caligidae</taxon>
        <taxon>Caligus</taxon>
    </lineage>
</organism>
<feature type="domain" description="C2" evidence="1">
    <location>
        <begin position="1"/>
        <end position="80"/>
    </location>
</feature>
<dbReference type="SUPFAM" id="SSF49562">
    <property type="entry name" value="C2 domain (Calcium/lipid-binding domain, CaLB)"/>
    <property type="match status" value="1"/>
</dbReference>
<proteinExistence type="predicted"/>
<name>A0A7T8H2I8_CALRO</name>
<dbReference type="AlphaFoldDB" id="A0A7T8H2I8"/>
<reference evidence="3" key="1">
    <citation type="submission" date="2021-01" db="EMBL/GenBank/DDBJ databases">
        <title>Caligus Genome Assembly.</title>
        <authorList>
            <person name="Gallardo-Escarate C."/>
        </authorList>
    </citation>
    <scope>NUCLEOTIDE SEQUENCE [LARGE SCALE GENOMIC DNA]</scope>
</reference>
<dbReference type="Gene3D" id="2.60.40.150">
    <property type="entry name" value="C2 domain"/>
    <property type="match status" value="1"/>
</dbReference>
<gene>
    <name evidence="2" type="ORF">FKW44_016940</name>
</gene>
<evidence type="ECO:0000313" key="3">
    <source>
        <dbReference type="Proteomes" id="UP000595437"/>
    </source>
</evidence>
<dbReference type="InterPro" id="IPR051634">
    <property type="entry name" value="Extended_Synaptotagmin"/>
</dbReference>
<dbReference type="GO" id="GO:0031210">
    <property type="term" value="F:phosphatidylcholine binding"/>
    <property type="evidence" value="ECO:0007669"/>
    <property type="project" value="TreeGrafter"/>
</dbReference>
<feature type="non-terminal residue" evidence="2">
    <location>
        <position position="1"/>
    </location>
</feature>
<protein>
    <recommendedName>
        <fullName evidence="1">C2 domain-containing protein</fullName>
    </recommendedName>
</protein>
<dbReference type="GO" id="GO:0008429">
    <property type="term" value="F:phosphatidylethanolamine binding"/>
    <property type="evidence" value="ECO:0007669"/>
    <property type="project" value="TreeGrafter"/>
</dbReference>
<dbReference type="GO" id="GO:0005544">
    <property type="term" value="F:calcium-dependent phospholipid binding"/>
    <property type="evidence" value="ECO:0007669"/>
    <property type="project" value="TreeGrafter"/>
</dbReference>
<dbReference type="OrthoDB" id="5973539at2759"/>
<dbReference type="PANTHER" id="PTHR45761:SF1">
    <property type="entry name" value="EXTENDED SYNAPTOTAGMIN-LIKE PROTEIN 2, ISOFORM C"/>
    <property type="match status" value="1"/>
</dbReference>
<evidence type="ECO:0000259" key="1">
    <source>
        <dbReference type="PROSITE" id="PS50004"/>
    </source>
</evidence>
<dbReference type="Proteomes" id="UP000595437">
    <property type="component" value="Chromosome 11"/>
</dbReference>
<dbReference type="GO" id="GO:0005789">
    <property type="term" value="C:endoplasmic reticulum membrane"/>
    <property type="evidence" value="ECO:0007669"/>
    <property type="project" value="TreeGrafter"/>
</dbReference>
<sequence>EGLLQSQYVEKNLNPIWDYECDFILDGDLIPEDHQCEILVYDYDQGTQDDFMGNAVIDLSIDQWVPLANIKKGKVHLRMNFRECVPVLSAEGDYLLHVYVESCSNLLNEAGSPLQSPIDICINEAHILSQRGRRRRVHHVDDGLTFFSSSQEELSIVVRDRKSPNKVWGDYRLPLRDLVKNFDGEIDNEALPLNFHSDSKMVVSIRAFSLAEV</sequence>
<accession>A0A7T8H2I8</accession>
<evidence type="ECO:0000313" key="2">
    <source>
        <dbReference type="EMBL" id="QQP42320.1"/>
    </source>
</evidence>
<dbReference type="InterPro" id="IPR035892">
    <property type="entry name" value="C2_domain_sf"/>
</dbReference>
<dbReference type="PANTHER" id="PTHR45761">
    <property type="entry name" value="EXTENDED SYNAPTOTAGMIN-LIKE PROTEIN 2, ISOFORM C"/>
    <property type="match status" value="1"/>
</dbReference>
<dbReference type="EMBL" id="CP045900">
    <property type="protein sequence ID" value="QQP42320.1"/>
    <property type="molecule type" value="Genomic_DNA"/>
</dbReference>
<keyword evidence="3" id="KW-1185">Reference proteome</keyword>